<dbReference type="GO" id="GO:0008643">
    <property type="term" value="P:carbohydrate transport"/>
    <property type="evidence" value="ECO:0007669"/>
    <property type="project" value="InterPro"/>
</dbReference>
<dbReference type="InterPro" id="IPR007049">
    <property type="entry name" value="Carb-sel_porin_OprB"/>
</dbReference>
<dbReference type="Pfam" id="PF04966">
    <property type="entry name" value="OprB"/>
    <property type="match status" value="1"/>
</dbReference>
<keyword evidence="2" id="KW-0175">Coiled coil</keyword>
<protein>
    <submittedName>
        <fullName evidence="3">Carbohydrate porin</fullName>
    </submittedName>
</protein>
<dbReference type="PANTHER" id="PTHR37944:SF1">
    <property type="entry name" value="PORIN B"/>
    <property type="match status" value="1"/>
</dbReference>
<proteinExistence type="inferred from homology"/>
<dbReference type="GO" id="GO:0016020">
    <property type="term" value="C:membrane"/>
    <property type="evidence" value="ECO:0007669"/>
    <property type="project" value="InterPro"/>
</dbReference>
<comment type="similarity">
    <text evidence="1">Belongs to the OprB family.</text>
</comment>
<organism evidence="3 4">
    <name type="scientific">Azospira inquinata</name>
    <dbReference type="NCBI Taxonomy" id="2785627"/>
    <lineage>
        <taxon>Bacteria</taxon>
        <taxon>Pseudomonadati</taxon>
        <taxon>Pseudomonadota</taxon>
        <taxon>Betaproteobacteria</taxon>
        <taxon>Rhodocyclales</taxon>
        <taxon>Rhodocyclaceae</taxon>
        <taxon>Azospira</taxon>
    </lineage>
</organism>
<keyword evidence="1" id="KW-0732">Signal</keyword>
<dbReference type="EMBL" id="CP064782">
    <property type="protein sequence ID" value="QWT48331.1"/>
    <property type="molecule type" value="Genomic_DNA"/>
</dbReference>
<accession>A0A975XU19</accession>
<reference evidence="3" key="1">
    <citation type="submission" date="2020-11" db="EMBL/GenBank/DDBJ databases">
        <title>Azospira inquinata sp. nov.</title>
        <authorList>
            <person name="Moe W.M."/>
            <person name="Mikes M.C."/>
        </authorList>
    </citation>
    <scope>NUCLEOTIDE SEQUENCE</scope>
    <source>
        <strain evidence="3">Azo-3</strain>
    </source>
</reference>
<name>A0A975XU19_9RHOO</name>
<feature type="coiled-coil region" evidence="2">
    <location>
        <begin position="35"/>
        <end position="69"/>
    </location>
</feature>
<dbReference type="InterPro" id="IPR052932">
    <property type="entry name" value="OprB_Porin"/>
</dbReference>
<evidence type="ECO:0000313" key="3">
    <source>
        <dbReference type="EMBL" id="QWT48331.1"/>
    </source>
</evidence>
<sequence length="526" mass="57785">MQPSARRRPLALLVAALLAGSGPALAEDLPTDPSQKELIQLLKQMNQRLEKLEQRNAQLEKQVAQQGTTSRKRQPQSPLAAAVMDKVQGHQEEGLEKRVEALEAQNTRVAQGLESEEVSENEPELTARLKAVEYQSLDMLKMARTVEALDGITAGVSFTTVAQKPSGMPASSTVNNSQLNYRGDIFVSLPLDNIGDVESRIFAQIRVGQGSGLNAMPSYSKPNASAFRVLGTDPDNSVAVLGQAWYQATIPLPFGGYKPRSREKLEVNFGKMDPFVFFDQNAAANDETKQFLNTVFVHNPLLDAGGDIGVDANGFAPGFRMSYLNETEKPETWRLSGGVFGAGQGANYTRFFSSPMVILQAETQRKFFDGLTGNYRVYYWHNGQATAYDSQVESHSGIGISADQRVGDGLTLFGRYGHQLTGHVRFNRALTLGTEINGSYWDRGGDSIGLAYAWLHTSSDFNRDSAGISDYGFTAMGAEQVLETYYRYRINKQFEVSPDFQYLARPGGDPDAKATKILGLRAQITF</sequence>
<dbReference type="AlphaFoldDB" id="A0A975XU19"/>
<dbReference type="PANTHER" id="PTHR37944">
    <property type="entry name" value="PORIN B"/>
    <property type="match status" value="1"/>
</dbReference>
<evidence type="ECO:0000256" key="2">
    <source>
        <dbReference type="SAM" id="Coils"/>
    </source>
</evidence>
<feature type="signal peptide" evidence="1">
    <location>
        <begin position="1"/>
        <end position="26"/>
    </location>
</feature>
<dbReference type="KEGG" id="aiq:Azoinq_10740"/>
<dbReference type="RefSeq" id="WP_216129227.1">
    <property type="nucleotide sequence ID" value="NZ_CP064782.1"/>
</dbReference>
<evidence type="ECO:0000313" key="4">
    <source>
        <dbReference type="Proteomes" id="UP000683428"/>
    </source>
</evidence>
<evidence type="ECO:0000256" key="1">
    <source>
        <dbReference type="RuleBase" id="RU363072"/>
    </source>
</evidence>
<dbReference type="Proteomes" id="UP000683428">
    <property type="component" value="Chromosome"/>
</dbReference>
<keyword evidence="4" id="KW-1185">Reference proteome</keyword>
<gene>
    <name evidence="3" type="ORF">Azoinq_10740</name>
</gene>
<feature type="chain" id="PRO_5038169557" evidence="1">
    <location>
        <begin position="27"/>
        <end position="526"/>
    </location>
</feature>
<dbReference type="GO" id="GO:0015288">
    <property type="term" value="F:porin activity"/>
    <property type="evidence" value="ECO:0007669"/>
    <property type="project" value="InterPro"/>
</dbReference>